<accession>A0AAD9DFG0</accession>
<feature type="chain" id="PRO_5042244401" evidence="1">
    <location>
        <begin position="16"/>
        <end position="76"/>
    </location>
</feature>
<evidence type="ECO:0000313" key="3">
    <source>
        <dbReference type="Proteomes" id="UP001224775"/>
    </source>
</evidence>
<name>A0AAD9DFG0_9STRA</name>
<keyword evidence="3" id="KW-1185">Reference proteome</keyword>
<keyword evidence="1" id="KW-0732">Signal</keyword>
<dbReference type="AlphaFoldDB" id="A0AAD9DFG0"/>
<feature type="signal peptide" evidence="1">
    <location>
        <begin position="1"/>
        <end position="15"/>
    </location>
</feature>
<gene>
    <name evidence="2" type="ORF">QTG54_005265</name>
</gene>
<dbReference type="Proteomes" id="UP001224775">
    <property type="component" value="Unassembled WGS sequence"/>
</dbReference>
<proteinExistence type="predicted"/>
<protein>
    <submittedName>
        <fullName evidence="2">Uncharacterized protein</fullName>
    </submittedName>
</protein>
<comment type="caution">
    <text evidence="2">The sequence shown here is derived from an EMBL/GenBank/DDBJ whole genome shotgun (WGS) entry which is preliminary data.</text>
</comment>
<organism evidence="2 3">
    <name type="scientific">Skeletonema marinoi</name>
    <dbReference type="NCBI Taxonomy" id="267567"/>
    <lineage>
        <taxon>Eukaryota</taxon>
        <taxon>Sar</taxon>
        <taxon>Stramenopiles</taxon>
        <taxon>Ochrophyta</taxon>
        <taxon>Bacillariophyta</taxon>
        <taxon>Coscinodiscophyceae</taxon>
        <taxon>Thalassiosirophycidae</taxon>
        <taxon>Thalassiosirales</taxon>
        <taxon>Skeletonemataceae</taxon>
        <taxon>Skeletonema</taxon>
        <taxon>Skeletonema marinoi-dohrnii complex</taxon>
    </lineage>
</organism>
<reference evidence="2" key="1">
    <citation type="submission" date="2023-06" db="EMBL/GenBank/DDBJ databases">
        <title>Survivors Of The Sea: Transcriptome response of Skeletonema marinoi to long-term dormancy.</title>
        <authorList>
            <person name="Pinder M.I.M."/>
            <person name="Kourtchenko O."/>
            <person name="Robertson E.K."/>
            <person name="Larsson T."/>
            <person name="Maumus F."/>
            <person name="Osuna-Cruz C.M."/>
            <person name="Vancaester E."/>
            <person name="Stenow R."/>
            <person name="Vandepoele K."/>
            <person name="Ploug H."/>
            <person name="Bruchert V."/>
            <person name="Godhe A."/>
            <person name="Topel M."/>
        </authorList>
    </citation>
    <scope>NUCLEOTIDE SEQUENCE</scope>
    <source>
        <strain evidence="2">R05AC</strain>
    </source>
</reference>
<dbReference type="EMBL" id="JATAAI010000008">
    <property type="protein sequence ID" value="KAK1743668.1"/>
    <property type="molecule type" value="Genomic_DNA"/>
</dbReference>
<evidence type="ECO:0000256" key="1">
    <source>
        <dbReference type="SAM" id="SignalP"/>
    </source>
</evidence>
<evidence type="ECO:0000313" key="2">
    <source>
        <dbReference type="EMBL" id="KAK1743668.1"/>
    </source>
</evidence>
<sequence>MKLAIVAATLGSAAAFAPAQTGKASTALNVNGLREQRLFLSDPPPTLLTDLFPEMLVSTPLVSPPPLLPPSTTLFT</sequence>